<keyword evidence="1" id="KW-0732">Signal</keyword>
<sequence length="1800" mass="207418">MYLLMMSYTLAQWKLIDSSLTNQTLTLKENGWTFQNVEIGTCNANQEQQIVLDSEIDLIQKSIPLSVQKVQIFFDIYYDFMNSDSTQSTVTVSLIQNNGATDITTQILQIQKQGDQLQKQRRLCNSDIIDSLFEFEKIVTQKIAVSQTNFSISIQFNPRTQGNKIRIRNFQAYGFFCDSYCKTCDESNPSKCTSCFSQDSTGQCTCPLINTQNTYVGSFYQEGYGCIQECSRDHYLLDVNDICQKDPRVSSKFSFMNPYQSLSNIPELPRASLSVQTFSQYCYGQTIKKDIAGPFASQTISLAIGTIDVISFIRFRMTLYLIDFSSGSIFRIKLDNILVFYIEQVQSTLWYYGNFQDIVFKNIRQCSTLSFDQQSRFELILYPTTNSPVLQFIGLMQNSYSQWGFNDITIDIGVCQLNCKVCLDEVTCQQCNDGYFLLKSNCVNKCPIFSNDCIDYVDEIPFSQYLVKAFYDNNMTIDEIQSHFDQVDNQVGNFLTGQKFSMMQNKIVLGGLLVWNKGRYQKLYTFRDPHYAISIRFNITFGDDFNGEFVYYLDQNEQQRIQRRQQSSDQNVIGKESKESVMFVYKYYQHTLDTLYIEFECITDQDLRDGFCAISEYFIVVHNCFIGCTGCSSLEQCTEQIQIQVCSTPQYWKYDLIGNYICSDCIQNYCIQCANESQCKKCKDRFKNVHGQCICDNKEYRVIDGGECVCKSGYYEDKYSQICQGICGDKLKVEVEECDDGDLFPFDGCHQCINQCQIECSICLKGICEQCQFGYVLVLDQQQSICGDNLVDEFREDCEDGNLKPFDGCYVCNYSCDEQCEFCAKGICYKCNDYWLLYNDECVSVCGNQYVQANEQCDNGLINIQLDGCYNCQCVYGYSMIDNKCSAICGDGYTTMDEECDDANSIQNDGCHQCILECLNCNICVMGQCQQCQAGYYKDYNDICQETECGDRIKVGQEQCDDANINQFDGCYQCVCEIGWISDSSNLCSSICGDGLLVKGEQCDDANDIQFDGCYQCKLDCNAECAQCILGVCQSCNYGYNLINNNCINTCGDGILNPLKEQCDDKNNNARDGCYNCQQESGYICFHNDLVFTHCQLCQHSNCQHCQLINHVQQQCTLCQTGYFLDQYQSCSLCDKICIDCLSSSKNCINYNYNVYQIKQCDSKAGLYYDFQLRDCISLCGDGIISGSENCDDHNYQDFDGCNAQCQLEPGYLIDQDTKLIITEPNVQVQFQSSNNNKYSIVADTLQQAINCSATTLHIDHFNITNYNYTILESDLKCDLNISYFQTVEPINIIHVIIKFKTQYKKRRLQQEPIQEIIIIPQRQPYVTQEQKQQGEKMAQTSKTISQSLLFFGPLAILFGGFKFVWAILDILSWMNNFYFLNVTYPENVRQIFLQAQWDNIFQMPSLNTFNNLNDPYYFQSPPKFYEKGIDPLYFNNIQTILIFLLYVIATKIICKSIRRLLEQFYKINSLTATFQIKQSIQQDQIIYQQQQIYQIQQIDQSQQQIFQLQQIDQSQQQIDQSLYIGKQQDETNKQSKQGNKKQQKEINYLQDTRKLLYNIPPVFKSIYSNCVQFDECFIANLLKTVQLSFLDLTLAISLQLTNQQTGDYLVVKINIFLAYASILLLLFLLNFSYQISITHKKKLENKHFNDRYSCFYEELKSDERMAMSYSFINLVRKAIFIISSVVFYQAPIYQTSICFLSCALNILLLLQQNPFVSKQQYILNLIPDLGVLIVVGVSIVLAFQDSFILFDDQVIYSLGWVIGGCIYISIGLQLLFLIKEILLKFYLKVKNVIEYFRNR</sequence>
<feature type="transmembrane region" description="Helical" evidence="4">
    <location>
        <begin position="1723"/>
        <end position="1744"/>
    </location>
</feature>
<evidence type="ECO:0000256" key="3">
    <source>
        <dbReference type="ARBA" id="ARBA00023157"/>
    </source>
</evidence>
<keyword evidence="3" id="KW-1015">Disulfide bond</keyword>
<dbReference type="SMART" id="SM00261">
    <property type="entry name" value="FU"/>
    <property type="match status" value="6"/>
</dbReference>
<dbReference type="NCBIfam" id="TIGR02232">
    <property type="entry name" value="myxo_disulf_rpt"/>
    <property type="match status" value="5"/>
</dbReference>
<feature type="transmembrane region" description="Helical" evidence="4">
    <location>
        <begin position="1693"/>
        <end position="1711"/>
    </location>
</feature>
<proteinExistence type="predicted"/>
<feature type="domain" description="EGF-like" evidence="5">
    <location>
        <begin position="1097"/>
        <end position="1132"/>
    </location>
</feature>
<reference evidence="6" key="1">
    <citation type="submission" date="2021-01" db="EMBL/GenBank/DDBJ databases">
        <authorList>
            <consortium name="Genoscope - CEA"/>
            <person name="William W."/>
        </authorList>
    </citation>
    <scope>NUCLEOTIDE SEQUENCE</scope>
</reference>
<dbReference type="PANTHER" id="PTHR38934:SF6">
    <property type="entry name" value="CHROMOSOME UNDETERMINED SCAFFOLD_176, WHOLE GENOME SHOTGUN SEQUENCE"/>
    <property type="match status" value="1"/>
</dbReference>
<keyword evidence="4" id="KW-0812">Transmembrane</keyword>
<comment type="caution">
    <text evidence="6">The sequence shown here is derived from an EMBL/GenBank/DDBJ whole genome shotgun (WGS) entry which is preliminary data.</text>
</comment>
<feature type="domain" description="EGF-like" evidence="5">
    <location>
        <begin position="1020"/>
        <end position="1048"/>
    </location>
</feature>
<feature type="domain" description="EGF-like" evidence="5">
    <location>
        <begin position="672"/>
        <end position="724"/>
    </location>
</feature>
<dbReference type="InterPro" id="IPR000742">
    <property type="entry name" value="EGF"/>
</dbReference>
<protein>
    <recommendedName>
        <fullName evidence="5">EGF-like domain-containing protein</fullName>
    </recommendedName>
</protein>
<keyword evidence="2" id="KW-0677">Repeat</keyword>
<dbReference type="EMBL" id="CAJJDN010000091">
    <property type="protein sequence ID" value="CAD8108359.1"/>
    <property type="molecule type" value="Genomic_DNA"/>
</dbReference>
<dbReference type="OrthoDB" id="409374at2759"/>
<evidence type="ECO:0000256" key="4">
    <source>
        <dbReference type="SAM" id="Phobius"/>
    </source>
</evidence>
<keyword evidence="7" id="KW-1185">Reference proteome</keyword>
<dbReference type="Pfam" id="PF13948">
    <property type="entry name" value="DUF4215"/>
    <property type="match status" value="7"/>
</dbReference>
<evidence type="ECO:0000256" key="1">
    <source>
        <dbReference type="ARBA" id="ARBA00022729"/>
    </source>
</evidence>
<dbReference type="Proteomes" id="UP000692954">
    <property type="component" value="Unassembled WGS sequence"/>
</dbReference>
<dbReference type="SMART" id="SM00181">
    <property type="entry name" value="EGF"/>
    <property type="match status" value="6"/>
</dbReference>
<feature type="transmembrane region" description="Helical" evidence="4">
    <location>
        <begin position="1349"/>
        <end position="1369"/>
    </location>
</feature>
<dbReference type="InterPro" id="IPR006212">
    <property type="entry name" value="Furin_repeat"/>
</dbReference>
<evidence type="ECO:0000313" key="7">
    <source>
        <dbReference type="Proteomes" id="UP000692954"/>
    </source>
</evidence>
<feature type="domain" description="EGF-like" evidence="5">
    <location>
        <begin position="841"/>
        <end position="886"/>
    </location>
</feature>
<accession>A0A8S1Q0E4</accession>
<dbReference type="PANTHER" id="PTHR38934">
    <property type="entry name" value="HYPHALLY REGULATED CELL WALL PROTEIN 1"/>
    <property type="match status" value="1"/>
</dbReference>
<feature type="domain" description="EGF-like" evidence="5">
    <location>
        <begin position="414"/>
        <end position="443"/>
    </location>
</feature>
<evidence type="ECO:0000313" key="6">
    <source>
        <dbReference type="EMBL" id="CAD8108359.1"/>
    </source>
</evidence>
<gene>
    <name evidence="6" type="ORF">PSON_ATCC_30995.1.T0910029</name>
</gene>
<dbReference type="InterPro" id="IPR011936">
    <property type="entry name" value="Myxo_disulph_rpt"/>
</dbReference>
<keyword evidence="4" id="KW-1133">Transmembrane helix</keyword>
<evidence type="ECO:0000256" key="2">
    <source>
        <dbReference type="ARBA" id="ARBA00022737"/>
    </source>
</evidence>
<organism evidence="6 7">
    <name type="scientific">Paramecium sonneborni</name>
    <dbReference type="NCBI Taxonomy" id="65129"/>
    <lineage>
        <taxon>Eukaryota</taxon>
        <taxon>Sar</taxon>
        <taxon>Alveolata</taxon>
        <taxon>Ciliophora</taxon>
        <taxon>Intramacronucleata</taxon>
        <taxon>Oligohymenophorea</taxon>
        <taxon>Peniculida</taxon>
        <taxon>Parameciidae</taxon>
        <taxon>Paramecium</taxon>
    </lineage>
</organism>
<feature type="transmembrane region" description="Helical" evidence="4">
    <location>
        <begin position="1614"/>
        <end position="1634"/>
    </location>
</feature>
<evidence type="ECO:0000259" key="5">
    <source>
        <dbReference type="SMART" id="SM00181"/>
    </source>
</evidence>
<name>A0A8S1Q0E4_9CILI</name>
<feature type="transmembrane region" description="Helical" evidence="4">
    <location>
        <begin position="1433"/>
        <end position="1450"/>
    </location>
</feature>
<feature type="domain" description="EGF-like" evidence="5">
    <location>
        <begin position="899"/>
        <end position="945"/>
    </location>
</feature>
<feature type="transmembrane region" description="Helical" evidence="4">
    <location>
        <begin position="1756"/>
        <end position="1779"/>
    </location>
</feature>
<keyword evidence="4" id="KW-0472">Membrane</keyword>